<evidence type="ECO:0000256" key="7">
    <source>
        <dbReference type="SAM" id="MobiDB-lite"/>
    </source>
</evidence>
<evidence type="ECO:0000256" key="6">
    <source>
        <dbReference type="RuleBase" id="RU000477"/>
    </source>
</evidence>
<evidence type="ECO:0000313" key="9">
    <source>
        <dbReference type="EMBL" id="MEQ7847542.1"/>
    </source>
</evidence>
<comment type="similarity">
    <text evidence="6">Belongs to the MIP/aquaporin (TC 1.A.8) family.</text>
</comment>
<dbReference type="InterPro" id="IPR034294">
    <property type="entry name" value="Aquaporin_transptr"/>
</dbReference>
<reference evidence="9 10" key="1">
    <citation type="submission" date="2024-02" db="EMBL/GenBank/DDBJ databases">
        <title>Full genome sequence of Nocardioides kribbensis.</title>
        <authorList>
            <person name="Poletto B.L."/>
            <person name="Silva G."/>
            <person name="Galante D."/>
            <person name="Campos K.R."/>
            <person name="Santos M.B.N."/>
            <person name="Sacchi C.T."/>
        </authorList>
    </citation>
    <scope>NUCLEOTIDE SEQUENCE [LARGE SCALE GENOMIC DNA]</scope>
    <source>
        <strain evidence="9 10">O4R</strain>
    </source>
</reference>
<protein>
    <submittedName>
        <fullName evidence="9">Aquaporin Z</fullName>
    </submittedName>
</protein>
<feature type="transmembrane region" description="Helical" evidence="8">
    <location>
        <begin position="180"/>
        <end position="201"/>
    </location>
</feature>
<dbReference type="SUPFAM" id="SSF81338">
    <property type="entry name" value="Aquaporin-like"/>
    <property type="match status" value="1"/>
</dbReference>
<feature type="region of interest" description="Disordered" evidence="7">
    <location>
        <begin position="1"/>
        <end position="22"/>
    </location>
</feature>
<dbReference type="InterPro" id="IPR022357">
    <property type="entry name" value="MIP_CS"/>
</dbReference>
<dbReference type="PRINTS" id="PR00783">
    <property type="entry name" value="MINTRINSICP"/>
</dbReference>
<evidence type="ECO:0000256" key="2">
    <source>
        <dbReference type="ARBA" id="ARBA00022448"/>
    </source>
</evidence>
<dbReference type="Pfam" id="PF00230">
    <property type="entry name" value="MIP"/>
    <property type="match status" value="1"/>
</dbReference>
<dbReference type="PANTHER" id="PTHR45724">
    <property type="entry name" value="AQUAPORIN NIP2-1"/>
    <property type="match status" value="1"/>
</dbReference>
<proteinExistence type="inferred from homology"/>
<feature type="transmembrane region" description="Helical" evidence="8">
    <location>
        <begin position="100"/>
        <end position="120"/>
    </location>
</feature>
<dbReference type="EMBL" id="JBEGDP010000009">
    <property type="protein sequence ID" value="MEQ7847542.1"/>
    <property type="molecule type" value="Genomic_DNA"/>
</dbReference>
<sequence>MSRSTTTPAHPRTTPAPAPPPLPVRLAAETVGTFWLVLAGCGTAVLAGDEVGYLGVALAFGLAVLTMAYAVGHVSGGHFNPAVSLGLAVARRFAWRDVPAYVGAQLVGASVAGGLLYVIASGREGFTTADGFATNGYGDLSPAGYTLLAAAVTEVVLTAVFVFVILGVTDRRAPAGFGPLAIGLTLTLVHLVSIPVTNTSVNPARTLGVAWFDTAALGQSWLFIVAPLVGAALAGLAYAGATGDRHAGVDIEGDTRH</sequence>
<evidence type="ECO:0000256" key="1">
    <source>
        <dbReference type="ARBA" id="ARBA00004141"/>
    </source>
</evidence>
<dbReference type="Gene3D" id="1.20.1080.10">
    <property type="entry name" value="Glycerol uptake facilitator protein"/>
    <property type="match status" value="1"/>
</dbReference>
<keyword evidence="5 8" id="KW-0472">Membrane</keyword>
<organism evidence="9 10">
    <name type="scientific">Nocardioides kribbensis</name>
    <dbReference type="NCBI Taxonomy" id="305517"/>
    <lineage>
        <taxon>Bacteria</taxon>
        <taxon>Bacillati</taxon>
        <taxon>Actinomycetota</taxon>
        <taxon>Actinomycetes</taxon>
        <taxon>Propionibacteriales</taxon>
        <taxon>Nocardioidaceae</taxon>
        <taxon>Nocardioides</taxon>
    </lineage>
</organism>
<dbReference type="InterPro" id="IPR023271">
    <property type="entry name" value="Aquaporin-like"/>
</dbReference>
<dbReference type="InterPro" id="IPR000425">
    <property type="entry name" value="MIP"/>
</dbReference>
<dbReference type="PROSITE" id="PS00221">
    <property type="entry name" value="MIP"/>
    <property type="match status" value="1"/>
</dbReference>
<name>A0ABV1NYJ7_9ACTN</name>
<dbReference type="NCBIfam" id="TIGR00861">
    <property type="entry name" value="MIP"/>
    <property type="match status" value="1"/>
</dbReference>
<dbReference type="PANTHER" id="PTHR45724:SF13">
    <property type="entry name" value="AQUAPORIN NIP1-1-RELATED"/>
    <property type="match status" value="1"/>
</dbReference>
<evidence type="ECO:0000256" key="3">
    <source>
        <dbReference type="ARBA" id="ARBA00022692"/>
    </source>
</evidence>
<gene>
    <name evidence="9" type="primary">aqpZ</name>
    <name evidence="9" type="ORF">V6R90_09655</name>
</gene>
<dbReference type="NCBIfam" id="NF003838">
    <property type="entry name" value="PRK05420.1"/>
    <property type="match status" value="1"/>
</dbReference>
<evidence type="ECO:0000256" key="8">
    <source>
        <dbReference type="SAM" id="Phobius"/>
    </source>
</evidence>
<keyword evidence="3 6" id="KW-0812">Transmembrane</keyword>
<feature type="compositionally biased region" description="Low complexity" evidence="7">
    <location>
        <begin position="1"/>
        <end position="13"/>
    </location>
</feature>
<accession>A0ABV1NYJ7</accession>
<keyword evidence="10" id="KW-1185">Reference proteome</keyword>
<feature type="transmembrane region" description="Helical" evidence="8">
    <location>
        <begin position="53"/>
        <end position="71"/>
    </location>
</feature>
<comment type="caution">
    <text evidence="9">The sequence shown here is derived from an EMBL/GenBank/DDBJ whole genome shotgun (WGS) entry which is preliminary data.</text>
</comment>
<feature type="transmembrane region" description="Helical" evidence="8">
    <location>
        <begin position="145"/>
        <end position="168"/>
    </location>
</feature>
<feature type="transmembrane region" description="Helical" evidence="8">
    <location>
        <begin position="221"/>
        <end position="241"/>
    </location>
</feature>
<evidence type="ECO:0000256" key="5">
    <source>
        <dbReference type="ARBA" id="ARBA00023136"/>
    </source>
</evidence>
<evidence type="ECO:0000256" key="4">
    <source>
        <dbReference type="ARBA" id="ARBA00022989"/>
    </source>
</evidence>
<dbReference type="Proteomes" id="UP001482520">
    <property type="component" value="Unassembled WGS sequence"/>
</dbReference>
<keyword evidence="4 8" id="KW-1133">Transmembrane helix</keyword>
<evidence type="ECO:0000313" key="10">
    <source>
        <dbReference type="Proteomes" id="UP001482520"/>
    </source>
</evidence>
<dbReference type="RefSeq" id="WP_349804529.1">
    <property type="nucleotide sequence ID" value="NZ_JBEGDP010000009.1"/>
</dbReference>
<comment type="subcellular location">
    <subcellularLocation>
        <location evidence="1">Membrane</location>
        <topology evidence="1">Multi-pass membrane protein</topology>
    </subcellularLocation>
</comment>
<keyword evidence="2 6" id="KW-0813">Transport</keyword>